<feature type="compositionally biased region" description="Polar residues" evidence="2">
    <location>
        <begin position="799"/>
        <end position="808"/>
    </location>
</feature>
<feature type="compositionally biased region" description="Basic and acidic residues" evidence="2">
    <location>
        <begin position="201"/>
        <end position="226"/>
    </location>
</feature>
<organism evidence="4 5">
    <name type="scientific">Daphnia sinensis</name>
    <dbReference type="NCBI Taxonomy" id="1820382"/>
    <lineage>
        <taxon>Eukaryota</taxon>
        <taxon>Metazoa</taxon>
        <taxon>Ecdysozoa</taxon>
        <taxon>Arthropoda</taxon>
        <taxon>Crustacea</taxon>
        <taxon>Branchiopoda</taxon>
        <taxon>Diplostraca</taxon>
        <taxon>Cladocera</taxon>
        <taxon>Anomopoda</taxon>
        <taxon>Daphniidae</taxon>
        <taxon>Daphnia</taxon>
        <taxon>Daphnia similis group</taxon>
    </lineage>
</organism>
<feature type="region of interest" description="Disordered" evidence="2">
    <location>
        <begin position="873"/>
        <end position="921"/>
    </location>
</feature>
<evidence type="ECO:0000259" key="3">
    <source>
        <dbReference type="Pfam" id="PF04424"/>
    </source>
</evidence>
<dbReference type="GO" id="GO:0005829">
    <property type="term" value="C:cytosol"/>
    <property type="evidence" value="ECO:0007669"/>
    <property type="project" value="TreeGrafter"/>
</dbReference>
<keyword evidence="5" id="KW-1185">Reference proteome</keyword>
<feature type="compositionally biased region" description="Acidic residues" evidence="2">
    <location>
        <begin position="305"/>
        <end position="319"/>
    </location>
</feature>
<feature type="region of interest" description="Disordered" evidence="2">
    <location>
        <begin position="506"/>
        <end position="526"/>
    </location>
</feature>
<gene>
    <name evidence="4" type="ORF">GHT06_016351</name>
</gene>
<feature type="region of interest" description="Disordered" evidence="2">
    <location>
        <begin position="1"/>
        <end position="61"/>
    </location>
</feature>
<dbReference type="PANTHER" id="PTHR18063">
    <property type="entry name" value="NF-E2 INDUCIBLE PROTEIN"/>
    <property type="match status" value="1"/>
</dbReference>
<evidence type="ECO:0000313" key="5">
    <source>
        <dbReference type="Proteomes" id="UP000820818"/>
    </source>
</evidence>
<comment type="similarity">
    <text evidence="1">Belongs to the MINDY deubiquitinase family. FAM63 subfamily.</text>
</comment>
<feature type="compositionally biased region" description="Polar residues" evidence="2">
    <location>
        <begin position="517"/>
        <end position="526"/>
    </location>
</feature>
<evidence type="ECO:0000313" key="4">
    <source>
        <dbReference type="EMBL" id="KAI9556561.1"/>
    </source>
</evidence>
<feature type="compositionally biased region" description="Basic and acidic residues" evidence="2">
    <location>
        <begin position="141"/>
        <end position="194"/>
    </location>
</feature>
<dbReference type="Pfam" id="PF04424">
    <property type="entry name" value="MINDY_DUB"/>
    <property type="match status" value="1"/>
</dbReference>
<feature type="compositionally biased region" description="Basic and acidic residues" evidence="2">
    <location>
        <begin position="286"/>
        <end position="302"/>
    </location>
</feature>
<dbReference type="GO" id="GO:0071944">
    <property type="term" value="C:cell periphery"/>
    <property type="evidence" value="ECO:0007669"/>
    <property type="project" value="TreeGrafter"/>
</dbReference>
<feature type="region of interest" description="Disordered" evidence="2">
    <location>
        <begin position="425"/>
        <end position="478"/>
    </location>
</feature>
<feature type="compositionally biased region" description="Polar residues" evidence="2">
    <location>
        <begin position="227"/>
        <end position="247"/>
    </location>
</feature>
<evidence type="ECO:0000256" key="1">
    <source>
        <dbReference type="ARBA" id="ARBA00006616"/>
    </source>
</evidence>
<dbReference type="Proteomes" id="UP000820818">
    <property type="component" value="Linkage Group LG6"/>
</dbReference>
<dbReference type="GO" id="GO:0016807">
    <property type="term" value="F:cysteine-type carboxypeptidase activity"/>
    <property type="evidence" value="ECO:0007669"/>
    <property type="project" value="TreeGrafter"/>
</dbReference>
<comment type="caution">
    <text evidence="4">The sequence shown here is derived from an EMBL/GenBank/DDBJ whole genome shotgun (WGS) entry which is preliminary data.</text>
</comment>
<dbReference type="EMBL" id="WJBH02000006">
    <property type="protein sequence ID" value="KAI9556561.1"/>
    <property type="molecule type" value="Genomic_DNA"/>
</dbReference>
<feature type="compositionally biased region" description="Basic and acidic residues" evidence="2">
    <location>
        <begin position="109"/>
        <end position="131"/>
    </location>
</feature>
<accession>A0AAD5PQY5</accession>
<dbReference type="InterPro" id="IPR033979">
    <property type="entry name" value="MINDY_domain"/>
</dbReference>
<reference evidence="4 5" key="1">
    <citation type="submission" date="2022-05" db="EMBL/GenBank/DDBJ databases">
        <title>A multi-omics perspective on studying reproductive biology in Daphnia sinensis.</title>
        <authorList>
            <person name="Jia J."/>
        </authorList>
    </citation>
    <scope>NUCLEOTIDE SEQUENCE [LARGE SCALE GENOMIC DNA]</scope>
    <source>
        <strain evidence="4 5">WSL</strain>
    </source>
</reference>
<dbReference type="AlphaFoldDB" id="A0AAD5PQY5"/>
<feature type="compositionally biased region" description="Basic and acidic residues" evidence="2">
    <location>
        <begin position="248"/>
        <end position="261"/>
    </location>
</feature>
<feature type="domain" description="MINDY deubiquitinase" evidence="3">
    <location>
        <begin position="535"/>
        <end position="785"/>
    </location>
</feature>
<feature type="compositionally biased region" description="Polar residues" evidence="2">
    <location>
        <begin position="1"/>
        <end position="27"/>
    </location>
</feature>
<sequence>MEHVTATSPNWVVESGSQSSGNAQEVEQTPPHIEVKEQPRPEHLEFDNSSPEQVIEKDDKGITEKVEANGAKNVQSTEELFNNEEREVSVEKNLFMTDVGEDVGNDSRTSADDQHTEKIEPEKIPEQEIHVIDNVASPAEQSKKLEEESIEKSPCKAESEGEKDSKVSIDKREEINEDSKEVTKDEANLVEREPSAGIQIDHQEGNEKPEENIVEKQDADGDDGRKSTAQQEEIQIQTNNLVSTTDKQIGHQETNEKREENLMGNEAGNGDDGNDGRACTGQQEVHMVEQEETTKEETHTVESEQLAEDQTNYEEEIEDIEQKLSELSFQETEQRGDNAHRATESKEEVPEQESEEQKNIPFQETCKNGDHETVQDIVLENHEQPTQVVEAVSEVEKVSDLQAEREQENLIPEIEITTAVCSGAADSEKDIEKEPTVSTNVDVDKEVEHISQPSESLEIKKEEITGKSTSEEQPESCNPVEEAIYSEIVTPSEMEDPPVKHDIEVESPTPPSKLPIATTSPSAKVNTTPPGDMLHHIKNIQFKDKNVGIVTQNENGPCPLVAIINVLLLRRQITLPPHSEIVAAAKLMEHIGDAMLESVPKNLSGEVRLNYEQNMHDAMAVLPKLQTGLDVNVKFTGVRDFEYTPECIIFDLLRVPLFHGWLVDPQAPEVVSAVGQAGYNQLVEKVITQKCSNDENAVLEALVIENFLERSASQLTYHGLSELTTSMEEDEIGVLFRNNHFSTIYKHQKELLQLVTDQGFLGEPSVVWETLGSIDGDGQFVDSHFRTVPPKPELAPSGESASPNTSAQLTAEQQIDHDFLVALSLQEEQQQQDQPAAVHEEVVGDVGEDVAKTLAENERTSQEQRDLELARQLQLEERHAAEAEAETAERETAAASSQQSPAAGQRSPPPQPSKKKDCTIL</sequence>
<dbReference type="GO" id="GO:0071108">
    <property type="term" value="P:protein K48-linked deubiquitination"/>
    <property type="evidence" value="ECO:0007669"/>
    <property type="project" value="TreeGrafter"/>
</dbReference>
<feature type="compositionally biased region" description="Basic and acidic residues" evidence="2">
    <location>
        <begin position="426"/>
        <end position="435"/>
    </location>
</feature>
<dbReference type="InterPro" id="IPR007518">
    <property type="entry name" value="MINDY"/>
</dbReference>
<evidence type="ECO:0000256" key="2">
    <source>
        <dbReference type="SAM" id="MobiDB-lite"/>
    </source>
</evidence>
<protein>
    <recommendedName>
        <fullName evidence="3">MINDY deubiquitinase domain-containing protein</fullName>
    </recommendedName>
</protein>
<feature type="region of interest" description="Disordered" evidence="2">
    <location>
        <begin position="97"/>
        <end position="368"/>
    </location>
</feature>
<feature type="compositionally biased region" description="Low complexity" evidence="2">
    <location>
        <begin position="893"/>
        <end position="906"/>
    </location>
</feature>
<name>A0AAD5PQY5_9CRUS</name>
<dbReference type="GO" id="GO:1990380">
    <property type="term" value="F:K48-linked deubiquitinase activity"/>
    <property type="evidence" value="ECO:0007669"/>
    <property type="project" value="InterPro"/>
</dbReference>
<feature type="compositionally biased region" description="Basic and acidic residues" evidence="2">
    <location>
        <begin position="33"/>
        <end position="46"/>
    </location>
</feature>
<feature type="compositionally biased region" description="Basic and acidic residues" evidence="2">
    <location>
        <begin position="332"/>
        <end position="349"/>
    </location>
</feature>
<proteinExistence type="inferred from homology"/>
<feature type="region of interest" description="Disordered" evidence="2">
    <location>
        <begin position="781"/>
        <end position="808"/>
    </location>
</feature>
<dbReference type="PANTHER" id="PTHR18063:SF6">
    <property type="entry name" value="UBIQUITIN CARBOXYL-TERMINAL HYDROLASE"/>
    <property type="match status" value="1"/>
</dbReference>
<feature type="compositionally biased region" description="Basic and acidic residues" evidence="2">
    <location>
        <begin position="873"/>
        <end position="892"/>
    </location>
</feature>
<dbReference type="GO" id="GO:0004843">
    <property type="term" value="F:cysteine-type deubiquitinase activity"/>
    <property type="evidence" value="ECO:0007669"/>
    <property type="project" value="InterPro"/>
</dbReference>